<sequence length="199" mass="21258">MAMALGPRLARAAVLCAKRSLFAPNFNGSRCLSVGDVASVERIFTPADVEAFAALSGDSNPIHLDSTYAKSKNLPACVVHGALINGLVSAVIGTKLPGPGCVVVHQVLEFPKPLLVGEPVSARVEVTFIRKSIVHCTYECKAGPQKPLKDRRREGGYPWQLCNVPIIVVCNIPIIVGGKQVCSIIESELNAAKVYVHVY</sequence>
<dbReference type="GO" id="GO:0005835">
    <property type="term" value="C:fatty acid synthase complex"/>
    <property type="evidence" value="ECO:0007669"/>
    <property type="project" value="InterPro"/>
</dbReference>
<dbReference type="GO" id="GO:0006633">
    <property type="term" value="P:fatty acid biosynthetic process"/>
    <property type="evidence" value="ECO:0007669"/>
    <property type="project" value="InterPro"/>
</dbReference>
<feature type="domain" description="MaoC-like" evidence="1">
    <location>
        <begin position="40"/>
        <end position="128"/>
    </location>
</feature>
<dbReference type="EMBL" id="JARKHS020000593">
    <property type="protein sequence ID" value="KAK8788639.1"/>
    <property type="molecule type" value="Genomic_DNA"/>
</dbReference>
<evidence type="ECO:0000313" key="3">
    <source>
        <dbReference type="Proteomes" id="UP001321473"/>
    </source>
</evidence>
<dbReference type="Gene3D" id="3.10.129.10">
    <property type="entry name" value="Hotdog Thioesterase"/>
    <property type="match status" value="1"/>
</dbReference>
<protein>
    <recommendedName>
        <fullName evidence="1">MaoC-like domain-containing protein</fullName>
    </recommendedName>
</protein>
<dbReference type="PANTHER" id="PTHR43437:SF3">
    <property type="entry name" value="HYDROXYACYL-THIOESTER DEHYDRATASE TYPE 2, MITOCHONDRIAL"/>
    <property type="match status" value="1"/>
</dbReference>
<dbReference type="GO" id="GO:0004312">
    <property type="term" value="F:fatty acid synthase activity"/>
    <property type="evidence" value="ECO:0007669"/>
    <property type="project" value="InterPro"/>
</dbReference>
<dbReference type="Proteomes" id="UP001321473">
    <property type="component" value="Unassembled WGS sequence"/>
</dbReference>
<dbReference type="SUPFAM" id="SSF54637">
    <property type="entry name" value="Thioesterase/thiol ester dehydrase-isomerase"/>
    <property type="match status" value="1"/>
</dbReference>
<gene>
    <name evidence="2" type="ORF">V5799_021586</name>
</gene>
<keyword evidence="3" id="KW-1185">Reference proteome</keyword>
<evidence type="ECO:0000259" key="1">
    <source>
        <dbReference type="Pfam" id="PF01575"/>
    </source>
</evidence>
<dbReference type="InterPro" id="IPR050965">
    <property type="entry name" value="UPF0336/Enoyl-CoA_hydratase"/>
</dbReference>
<dbReference type="PRINTS" id="PR01483">
    <property type="entry name" value="FASYNTHASE"/>
</dbReference>
<dbReference type="GO" id="GO:0005739">
    <property type="term" value="C:mitochondrion"/>
    <property type="evidence" value="ECO:0007669"/>
    <property type="project" value="TreeGrafter"/>
</dbReference>
<dbReference type="AlphaFoldDB" id="A0AAQ4FMZ6"/>
<dbReference type="GO" id="GO:0018812">
    <property type="term" value="F:3-hydroxyacyl-CoA dehydratase activity"/>
    <property type="evidence" value="ECO:0007669"/>
    <property type="project" value="UniProtKB-ARBA"/>
</dbReference>
<dbReference type="GO" id="GO:0019171">
    <property type="term" value="F:(3R)-hydroxyacyl-[acyl-carrier-protein] dehydratase activity"/>
    <property type="evidence" value="ECO:0007669"/>
    <property type="project" value="TreeGrafter"/>
</dbReference>
<name>A0AAQ4FMZ6_AMBAM</name>
<organism evidence="2 3">
    <name type="scientific">Amblyomma americanum</name>
    <name type="common">Lone star tick</name>
    <dbReference type="NCBI Taxonomy" id="6943"/>
    <lineage>
        <taxon>Eukaryota</taxon>
        <taxon>Metazoa</taxon>
        <taxon>Ecdysozoa</taxon>
        <taxon>Arthropoda</taxon>
        <taxon>Chelicerata</taxon>
        <taxon>Arachnida</taxon>
        <taxon>Acari</taxon>
        <taxon>Parasitiformes</taxon>
        <taxon>Ixodida</taxon>
        <taxon>Ixodoidea</taxon>
        <taxon>Ixodidae</taxon>
        <taxon>Amblyomminae</taxon>
        <taxon>Amblyomma</taxon>
    </lineage>
</organism>
<accession>A0AAQ4FMZ6</accession>
<dbReference type="Pfam" id="PF01575">
    <property type="entry name" value="MaoC_dehydratas"/>
    <property type="match status" value="1"/>
</dbReference>
<dbReference type="PANTHER" id="PTHR43437">
    <property type="entry name" value="HYDROXYACYL-THIOESTER DEHYDRATASE TYPE 2, MITOCHONDRIAL-RELATED"/>
    <property type="match status" value="1"/>
</dbReference>
<reference evidence="2 3" key="1">
    <citation type="journal article" date="2023" name="Arcadia Sci">
        <title>De novo assembly of a long-read Amblyomma americanum tick genome.</title>
        <authorList>
            <person name="Chou S."/>
            <person name="Poskanzer K.E."/>
            <person name="Rollins M."/>
            <person name="Thuy-Boun P.S."/>
        </authorList>
    </citation>
    <scope>NUCLEOTIDE SEQUENCE [LARGE SCALE GENOMIC DNA]</scope>
    <source>
        <strain evidence="2">F_SG_1</strain>
        <tissue evidence="2">Salivary glands</tissue>
    </source>
</reference>
<dbReference type="InterPro" id="IPR029069">
    <property type="entry name" value="HotDog_dom_sf"/>
</dbReference>
<proteinExistence type="predicted"/>
<evidence type="ECO:0000313" key="2">
    <source>
        <dbReference type="EMBL" id="KAK8788639.1"/>
    </source>
</evidence>
<dbReference type="CDD" id="cd03449">
    <property type="entry name" value="R_hydratase"/>
    <property type="match status" value="1"/>
</dbReference>
<dbReference type="InterPro" id="IPR003965">
    <property type="entry name" value="Fatty_acid_synthase"/>
</dbReference>
<dbReference type="InterPro" id="IPR002539">
    <property type="entry name" value="MaoC-like_dom"/>
</dbReference>
<comment type="caution">
    <text evidence="2">The sequence shown here is derived from an EMBL/GenBank/DDBJ whole genome shotgun (WGS) entry which is preliminary data.</text>
</comment>